<comment type="caution">
    <text evidence="1">The sequence shown here is derived from an EMBL/GenBank/DDBJ whole genome shotgun (WGS) entry which is preliminary data.</text>
</comment>
<organism evidence="1">
    <name type="scientific">marine sediment metagenome</name>
    <dbReference type="NCBI Taxonomy" id="412755"/>
    <lineage>
        <taxon>unclassified sequences</taxon>
        <taxon>metagenomes</taxon>
        <taxon>ecological metagenomes</taxon>
    </lineage>
</organism>
<reference evidence="1" key="1">
    <citation type="journal article" date="2015" name="Nature">
        <title>Complex archaea that bridge the gap between prokaryotes and eukaryotes.</title>
        <authorList>
            <person name="Spang A."/>
            <person name="Saw J.H."/>
            <person name="Jorgensen S.L."/>
            <person name="Zaremba-Niedzwiedzka K."/>
            <person name="Martijn J."/>
            <person name="Lind A.E."/>
            <person name="van Eijk R."/>
            <person name="Schleper C."/>
            <person name="Guy L."/>
            <person name="Ettema T.J."/>
        </authorList>
    </citation>
    <scope>NUCLEOTIDE SEQUENCE</scope>
</reference>
<accession>A0A0F9D0Z3</accession>
<protein>
    <submittedName>
        <fullName evidence="1">Uncharacterized protein</fullName>
    </submittedName>
</protein>
<evidence type="ECO:0000313" key="1">
    <source>
        <dbReference type="EMBL" id="KKL55209.1"/>
    </source>
</evidence>
<gene>
    <name evidence="1" type="ORF">LCGC14_2257670</name>
</gene>
<proteinExistence type="predicted"/>
<name>A0A0F9D0Z3_9ZZZZ</name>
<dbReference type="AlphaFoldDB" id="A0A0F9D0Z3"/>
<sequence length="184" mass="19566">MAYNDIFATKGDQKPFDWERGGRLAALLGREFVPELGRARKRRGQISDRFMGFLDPQRGERYVTEGAERIGADVLRAGGPITEAIRRARGGAIGSGFGTQGGDLSSQEANVVTEGLRSSVGSFIGQALPGMYEGAAGRATQAYGITQQQVPDLMESLFTGLGSAESLRLAQKKKGLFGLGLGPL</sequence>
<dbReference type="EMBL" id="LAZR01030921">
    <property type="protein sequence ID" value="KKL55209.1"/>
    <property type="molecule type" value="Genomic_DNA"/>
</dbReference>